<reference evidence="2" key="1">
    <citation type="submission" date="2019-02" db="EMBL/GenBank/DDBJ databases">
        <title>Deep-cultivation of Planctomycetes and their phenomic and genomic characterization uncovers novel biology.</title>
        <authorList>
            <person name="Wiegand S."/>
            <person name="Jogler M."/>
            <person name="Boedeker C."/>
            <person name="Pinto D."/>
            <person name="Vollmers J."/>
            <person name="Rivas-Marin E."/>
            <person name="Kohn T."/>
            <person name="Peeters S.H."/>
            <person name="Heuer A."/>
            <person name="Rast P."/>
            <person name="Oberbeckmann S."/>
            <person name="Bunk B."/>
            <person name="Jeske O."/>
            <person name="Meyerdierks A."/>
            <person name="Storesund J.E."/>
            <person name="Kallscheuer N."/>
            <person name="Luecker S."/>
            <person name="Lage O.M."/>
            <person name="Pohl T."/>
            <person name="Merkel B.J."/>
            <person name="Hornburger P."/>
            <person name="Mueller R.-W."/>
            <person name="Bruemmer F."/>
            <person name="Labrenz M."/>
            <person name="Spormann A.M."/>
            <person name="Op den Camp H."/>
            <person name="Overmann J."/>
            <person name="Amann R."/>
            <person name="Jetten M.S.M."/>
            <person name="Mascher T."/>
            <person name="Medema M.H."/>
            <person name="Devos D.P."/>
            <person name="Kaster A.-K."/>
            <person name="Ovreas L."/>
            <person name="Rohde M."/>
            <person name="Galperin M.Y."/>
            <person name="Jogler C."/>
        </authorList>
    </citation>
    <scope>NUCLEOTIDE SEQUENCE [LARGE SCALE GENOMIC DNA]</scope>
    <source>
        <strain evidence="2">Pan97</strain>
    </source>
</reference>
<dbReference type="PANTHER" id="PTHR46523:SF1">
    <property type="entry name" value="DCTP PYROPHOSPHATASE 1"/>
    <property type="match status" value="1"/>
</dbReference>
<dbReference type="GO" id="GO:0047429">
    <property type="term" value="F:nucleoside triphosphate diphosphatase activity"/>
    <property type="evidence" value="ECO:0007669"/>
    <property type="project" value="InterPro"/>
</dbReference>
<dbReference type="GO" id="GO:0009143">
    <property type="term" value="P:nucleoside triphosphate catabolic process"/>
    <property type="evidence" value="ECO:0007669"/>
    <property type="project" value="InterPro"/>
</dbReference>
<organism evidence="1 2">
    <name type="scientific">Bremerella volcania</name>
    <dbReference type="NCBI Taxonomy" id="2527984"/>
    <lineage>
        <taxon>Bacteria</taxon>
        <taxon>Pseudomonadati</taxon>
        <taxon>Planctomycetota</taxon>
        <taxon>Planctomycetia</taxon>
        <taxon>Pirellulales</taxon>
        <taxon>Pirellulaceae</taxon>
        <taxon>Bremerella</taxon>
    </lineage>
</organism>
<dbReference type="SUPFAM" id="SSF101386">
    <property type="entry name" value="all-alpha NTP pyrophosphatases"/>
    <property type="match status" value="1"/>
</dbReference>
<dbReference type="Proteomes" id="UP000318626">
    <property type="component" value="Chromosome"/>
</dbReference>
<dbReference type="PIRSF" id="PIRSF029826">
    <property type="entry name" value="UCP029826_pph"/>
    <property type="match status" value="1"/>
</dbReference>
<dbReference type="CDD" id="cd11537">
    <property type="entry name" value="NTP-PPase_RS21-C6_like"/>
    <property type="match status" value="1"/>
</dbReference>
<dbReference type="Pfam" id="PF12643">
    <property type="entry name" value="MazG-like"/>
    <property type="match status" value="1"/>
</dbReference>
<dbReference type="KEGG" id="bvo:Pan97_21690"/>
<name>A0A518C7E1_9BACT</name>
<proteinExistence type="predicted"/>
<evidence type="ECO:0000313" key="1">
    <source>
        <dbReference type="EMBL" id="QDU75146.1"/>
    </source>
</evidence>
<dbReference type="InterPro" id="IPR025984">
    <property type="entry name" value="DCTPP"/>
</dbReference>
<dbReference type="Gene3D" id="1.10.287.1080">
    <property type="entry name" value="MazG-like"/>
    <property type="match status" value="1"/>
</dbReference>
<dbReference type="EMBL" id="CP036289">
    <property type="protein sequence ID" value="QDU75146.1"/>
    <property type="molecule type" value="Genomic_DNA"/>
</dbReference>
<dbReference type="AlphaFoldDB" id="A0A518C7E1"/>
<accession>A0A518C7E1</accession>
<protein>
    <recommendedName>
        <fullName evidence="3">MazG nucleotide pyrophosphohydrolase domain protein</fullName>
    </recommendedName>
</protein>
<keyword evidence="2" id="KW-1185">Reference proteome</keyword>
<dbReference type="PANTHER" id="PTHR46523">
    <property type="entry name" value="DCTP PYROPHOSPHATASE 1"/>
    <property type="match status" value="1"/>
</dbReference>
<evidence type="ECO:0008006" key="3">
    <source>
        <dbReference type="Google" id="ProtNLM"/>
    </source>
</evidence>
<evidence type="ECO:0000313" key="2">
    <source>
        <dbReference type="Proteomes" id="UP000318626"/>
    </source>
</evidence>
<gene>
    <name evidence="1" type="ORF">Pan97_21690</name>
</gene>
<sequence>MTDPPPSLQARINAISDDAATPVAQLRDMVSHFVAERDWHQFHAPKNISMALAIEAAELMEHFQWITVEASRADMEADKRAAIGEEIADVMCYAMALCNEMGFDVATLMREKMKKNVAKYPADEFKGRYGKEDLPKE</sequence>
<dbReference type="InterPro" id="IPR052555">
    <property type="entry name" value="dCTP_Pyrophosphatase"/>
</dbReference>